<evidence type="ECO:0000313" key="6">
    <source>
        <dbReference type="Proteomes" id="UP001524383"/>
    </source>
</evidence>
<dbReference type="SUPFAM" id="SSF54631">
    <property type="entry name" value="CBS-domain pair"/>
    <property type="match status" value="2"/>
</dbReference>
<feature type="domain" description="CBS" evidence="4">
    <location>
        <begin position="6"/>
        <end position="62"/>
    </location>
</feature>
<evidence type="ECO:0000259" key="4">
    <source>
        <dbReference type="PROSITE" id="PS51371"/>
    </source>
</evidence>
<dbReference type="PANTHER" id="PTHR43080:SF29">
    <property type="entry name" value="OS02G0818000 PROTEIN"/>
    <property type="match status" value="1"/>
</dbReference>
<dbReference type="Gene3D" id="3.10.580.10">
    <property type="entry name" value="CBS-domain"/>
    <property type="match status" value="2"/>
</dbReference>
<sequence>MIVREMMSAPVYVVQKAENIAYARNLMLKHKISRLLVMEDEALVGIITKKDIAYGFRQNDPIWRRRPIDRIPVEVMMRTDPITVSPDVSAGTAVGLMLKNDVSGLPVIESGNVEGIVTKSDIMASEEVDQINATVSDIMEDVLAVSRYHSLNHVIDIIRERNDKILVINNDGTLAGVITESNIAFYEYLDQNGVPEKDIMHLRREETGGRKSRRHVRQLSGIAEDVMSRPVITINPAESITSAIALMREHQINSIIAVDAGEIKGILKRDDILKEVAQ</sequence>
<evidence type="ECO:0000256" key="1">
    <source>
        <dbReference type="ARBA" id="ARBA00023122"/>
    </source>
</evidence>
<comment type="caution">
    <text evidence="5">The sequence shown here is derived from an EMBL/GenBank/DDBJ whole genome shotgun (WGS) entry which is preliminary data.</text>
</comment>
<name>A0ABD4TLQ0_9EURY</name>
<keyword evidence="2" id="KW-0028">Amino-acid biosynthesis</keyword>
<proteinExistence type="predicted"/>
<dbReference type="Proteomes" id="UP001524383">
    <property type="component" value="Unassembled WGS sequence"/>
</dbReference>
<keyword evidence="2" id="KW-0486">Methionine biosynthesis</keyword>
<dbReference type="EMBL" id="VOTZ01000010">
    <property type="protein sequence ID" value="MCQ1538507.1"/>
    <property type="molecule type" value="Genomic_DNA"/>
</dbReference>
<dbReference type="Pfam" id="PF00571">
    <property type="entry name" value="CBS"/>
    <property type="match status" value="4"/>
</dbReference>
<keyword evidence="6" id="KW-1185">Reference proteome</keyword>
<evidence type="ECO:0000256" key="2">
    <source>
        <dbReference type="ARBA" id="ARBA00023167"/>
    </source>
</evidence>
<dbReference type="PROSITE" id="PS51371">
    <property type="entry name" value="CBS"/>
    <property type="match status" value="3"/>
</dbReference>
<dbReference type="SMART" id="SM00116">
    <property type="entry name" value="CBS"/>
    <property type="match status" value="4"/>
</dbReference>
<dbReference type="InterPro" id="IPR000644">
    <property type="entry name" value="CBS_dom"/>
</dbReference>
<dbReference type="AlphaFoldDB" id="A0ABD4TLQ0"/>
<gene>
    <name evidence="5" type="ORF">FTO68_05845</name>
</gene>
<dbReference type="InterPro" id="IPR046342">
    <property type="entry name" value="CBS_dom_sf"/>
</dbReference>
<evidence type="ECO:0000256" key="3">
    <source>
        <dbReference type="PROSITE-ProRule" id="PRU00703"/>
    </source>
</evidence>
<accession>A0ABD4TLQ0</accession>
<reference evidence="5 6" key="1">
    <citation type="submission" date="2019-08" db="EMBL/GenBank/DDBJ databases">
        <authorList>
            <person name="Chen S.-C."/>
            <person name="Lai M.-C."/>
            <person name="You Y.-T."/>
        </authorList>
    </citation>
    <scope>NUCLEOTIDE SEQUENCE [LARGE SCALE GENOMIC DNA]</scope>
    <source>
        <strain evidence="5 6">P2F9704a</strain>
    </source>
</reference>
<dbReference type="GO" id="GO:0009086">
    <property type="term" value="P:methionine biosynthetic process"/>
    <property type="evidence" value="ECO:0007669"/>
    <property type="project" value="UniProtKB-KW"/>
</dbReference>
<organism evidence="5 6">
    <name type="scientific">Methanocalculus taiwanensis</name>
    <dbReference type="NCBI Taxonomy" id="106207"/>
    <lineage>
        <taxon>Archaea</taxon>
        <taxon>Methanobacteriati</taxon>
        <taxon>Methanobacteriota</taxon>
        <taxon>Stenosarchaea group</taxon>
        <taxon>Methanomicrobia</taxon>
        <taxon>Methanomicrobiales</taxon>
        <taxon>Methanocalculaceae</taxon>
        <taxon>Methanocalculus</taxon>
    </lineage>
</organism>
<feature type="domain" description="CBS" evidence="4">
    <location>
        <begin position="77"/>
        <end position="134"/>
    </location>
</feature>
<dbReference type="RefSeq" id="WP_255332452.1">
    <property type="nucleotide sequence ID" value="NZ_VOTZ01000010.1"/>
</dbReference>
<protein>
    <submittedName>
        <fullName evidence="5">CBS domain-containing protein</fullName>
    </submittedName>
</protein>
<evidence type="ECO:0000313" key="5">
    <source>
        <dbReference type="EMBL" id="MCQ1538507.1"/>
    </source>
</evidence>
<feature type="domain" description="CBS" evidence="4">
    <location>
        <begin position="227"/>
        <end position="278"/>
    </location>
</feature>
<dbReference type="InterPro" id="IPR051257">
    <property type="entry name" value="Diverse_CBS-Domain"/>
</dbReference>
<keyword evidence="1 3" id="KW-0129">CBS domain</keyword>
<dbReference type="PANTHER" id="PTHR43080">
    <property type="entry name" value="CBS DOMAIN-CONTAINING PROTEIN CBSX3, MITOCHONDRIAL"/>
    <property type="match status" value="1"/>
</dbReference>